<gene>
    <name evidence="1" type="ORF">Tci_055068</name>
</gene>
<reference evidence="1" key="1">
    <citation type="journal article" date="2019" name="Sci. Rep.">
        <title>Draft genome of Tanacetum cinerariifolium, the natural source of mosquito coil.</title>
        <authorList>
            <person name="Yamashiro T."/>
            <person name="Shiraishi A."/>
            <person name="Satake H."/>
            <person name="Nakayama K."/>
        </authorList>
    </citation>
    <scope>NUCLEOTIDE SEQUENCE</scope>
</reference>
<sequence length="217" mass="24587">MENANPFVPAPPDVFHVRITQELIKLYAILAMIYSRLDNIKHTRITIPPIAPFKQLLNDFINLPVVIEVDNLESDDESIDTRVSPFLDLDDELGDGEVLNELNEYVNVGNFYRSRIINNVDGDGLAFPCMIGFRKFVAYFDPFLPMNIITRKAYNTIMVEGLENTGRSLVAIVRDVYVFVGSFTYVTEFIVLEDIGEFIVSDMAEVVTGRPLELSLN</sequence>
<dbReference type="EMBL" id="BKCJ010008614">
    <property type="protein sequence ID" value="GEU83090.1"/>
    <property type="molecule type" value="Genomic_DNA"/>
</dbReference>
<keyword evidence="1" id="KW-0238">DNA-binding</keyword>
<dbReference type="GO" id="GO:0003677">
    <property type="term" value="F:DNA binding"/>
    <property type="evidence" value="ECO:0007669"/>
    <property type="project" value="UniProtKB-KW"/>
</dbReference>
<name>A0A6L2NAI2_TANCI</name>
<organism evidence="1">
    <name type="scientific">Tanacetum cinerariifolium</name>
    <name type="common">Dalmatian daisy</name>
    <name type="synonym">Chrysanthemum cinerariifolium</name>
    <dbReference type="NCBI Taxonomy" id="118510"/>
    <lineage>
        <taxon>Eukaryota</taxon>
        <taxon>Viridiplantae</taxon>
        <taxon>Streptophyta</taxon>
        <taxon>Embryophyta</taxon>
        <taxon>Tracheophyta</taxon>
        <taxon>Spermatophyta</taxon>
        <taxon>Magnoliopsida</taxon>
        <taxon>eudicotyledons</taxon>
        <taxon>Gunneridae</taxon>
        <taxon>Pentapetalae</taxon>
        <taxon>asterids</taxon>
        <taxon>campanulids</taxon>
        <taxon>Asterales</taxon>
        <taxon>Asteraceae</taxon>
        <taxon>Asteroideae</taxon>
        <taxon>Anthemideae</taxon>
        <taxon>Anthemidinae</taxon>
        <taxon>Tanacetum</taxon>
    </lineage>
</organism>
<proteinExistence type="predicted"/>
<evidence type="ECO:0000313" key="1">
    <source>
        <dbReference type="EMBL" id="GEU83090.1"/>
    </source>
</evidence>
<protein>
    <submittedName>
        <fullName evidence="1">Homeodomain-like protein</fullName>
    </submittedName>
</protein>
<dbReference type="AlphaFoldDB" id="A0A6L2NAI2"/>
<comment type="caution">
    <text evidence="1">The sequence shown here is derived from an EMBL/GenBank/DDBJ whole genome shotgun (WGS) entry which is preliminary data.</text>
</comment>
<keyword evidence="1" id="KW-0371">Homeobox</keyword>
<accession>A0A6L2NAI2</accession>